<dbReference type="Proteomes" id="UP001230207">
    <property type="component" value="Unassembled WGS sequence"/>
</dbReference>
<feature type="domain" description="DUF1214" evidence="1">
    <location>
        <begin position="366"/>
        <end position="474"/>
    </location>
</feature>
<reference evidence="3 4" key="1">
    <citation type="submission" date="2023-07" db="EMBL/GenBank/DDBJ databases">
        <title>Genomic Encyclopedia of Type Strains, Phase IV (KMG-IV): sequencing the most valuable type-strain genomes for metagenomic binning, comparative biology and taxonomic classification.</title>
        <authorList>
            <person name="Goeker M."/>
        </authorList>
    </citation>
    <scope>NUCLEOTIDE SEQUENCE [LARGE SCALE GENOMIC DNA]</scope>
    <source>
        <strain evidence="3 4">DSM 1112</strain>
    </source>
</reference>
<evidence type="ECO:0000259" key="1">
    <source>
        <dbReference type="Pfam" id="PF06742"/>
    </source>
</evidence>
<evidence type="ECO:0008006" key="5">
    <source>
        <dbReference type="Google" id="ProtNLM"/>
    </source>
</evidence>
<evidence type="ECO:0000313" key="3">
    <source>
        <dbReference type="EMBL" id="MDQ0323383.1"/>
    </source>
</evidence>
<dbReference type="Pfam" id="PF06742">
    <property type="entry name" value="DUF1214"/>
    <property type="match status" value="1"/>
</dbReference>
<dbReference type="SUPFAM" id="SSF160935">
    <property type="entry name" value="VPA0735-like"/>
    <property type="match status" value="1"/>
</dbReference>
<accession>A0ABU0BYP3</accession>
<feature type="domain" description="DUF1254" evidence="2">
    <location>
        <begin position="97"/>
        <end position="227"/>
    </location>
</feature>
<name>A0ABU0BYP3_9HYPH</name>
<dbReference type="RefSeq" id="WP_307235896.1">
    <property type="nucleotide sequence ID" value="NZ_JAUSVF010000003.1"/>
</dbReference>
<evidence type="ECO:0000259" key="2">
    <source>
        <dbReference type="Pfam" id="PF06863"/>
    </source>
</evidence>
<dbReference type="InterPro" id="IPR010679">
    <property type="entry name" value="DUF1254"/>
</dbReference>
<organism evidence="3 4">
    <name type="scientific">Pararhizobium capsulatum DSM 1112</name>
    <dbReference type="NCBI Taxonomy" id="1121113"/>
    <lineage>
        <taxon>Bacteria</taxon>
        <taxon>Pseudomonadati</taxon>
        <taxon>Pseudomonadota</taxon>
        <taxon>Alphaproteobacteria</taxon>
        <taxon>Hyphomicrobiales</taxon>
        <taxon>Rhizobiaceae</taxon>
        <taxon>Rhizobium/Agrobacterium group</taxon>
        <taxon>Pararhizobium</taxon>
    </lineage>
</organism>
<dbReference type="EMBL" id="JAUSVF010000003">
    <property type="protein sequence ID" value="MDQ0323383.1"/>
    <property type="molecule type" value="Genomic_DNA"/>
</dbReference>
<dbReference type="PANTHER" id="PTHR36509:SF2">
    <property type="entry name" value="BLL3101 PROTEIN"/>
    <property type="match status" value="1"/>
</dbReference>
<sequence>MFTKITTRGQIALTISAFFWSTASVIAQPVDLSPGWAASMPAGPVAGTRITPEYAELVTRDAFLWAWPLVNVTNRRIKFAQLPENVISGGAPLAPLNQLTMLTDYIEPDERAVACPNQDVVYGAGLVALDKSPVIIQVPDFGDRFWVYQVVDLRTDSFAQLGKMYGTQPGFYMLVGPNWKGETPKGVTKVFRSSTNTGNVIPRVFQDDTAEDRKAIESVLSGIMMYPLDQFDGSMKTRDWAGIKQLPAQGNGNSETPWVPPETFFDSLPVALADAPPMAGEEARYAQVMSVIAAAKADPEIRKAVDKAAADANDHLIEPLFQFRNYGLPLPHNWTTTSNNAAFGTDYFTRAAVAKSNIFVNAPNETKYFYQDLDETGTRLNGSTPYTVTFAKGQTPPVHGFWSLTLYNEHHFFEPNALKRYSVGTKNKSLKYNEDGSLTIYVQADEPAEAFKDNWLPAPKSGDFSLYVRAYWPKPATTNGEWTPPAVLKGS</sequence>
<dbReference type="InterPro" id="IPR037050">
    <property type="entry name" value="DUF1254_sf"/>
</dbReference>
<proteinExistence type="predicted"/>
<dbReference type="InterPro" id="IPR037049">
    <property type="entry name" value="DUF1214_C_sf"/>
</dbReference>
<dbReference type="Pfam" id="PF06863">
    <property type="entry name" value="DUF1254"/>
    <property type="match status" value="1"/>
</dbReference>
<comment type="caution">
    <text evidence="3">The sequence shown here is derived from an EMBL/GenBank/DDBJ whole genome shotgun (WGS) entry which is preliminary data.</text>
</comment>
<protein>
    <recommendedName>
        <fullName evidence="5">DUF1254 domain-containing protein</fullName>
    </recommendedName>
</protein>
<dbReference type="PANTHER" id="PTHR36509">
    <property type="entry name" value="BLL3101 PROTEIN"/>
    <property type="match status" value="1"/>
</dbReference>
<dbReference type="Gene3D" id="2.60.120.600">
    <property type="entry name" value="Domain of unknown function DUF1214, C-terminal domain"/>
    <property type="match status" value="1"/>
</dbReference>
<dbReference type="Gene3D" id="2.60.40.1610">
    <property type="entry name" value="Domain of unknown function DUF1254"/>
    <property type="match status" value="1"/>
</dbReference>
<keyword evidence="4" id="KW-1185">Reference proteome</keyword>
<gene>
    <name evidence="3" type="ORF">QO002_005589</name>
</gene>
<evidence type="ECO:0000313" key="4">
    <source>
        <dbReference type="Proteomes" id="UP001230207"/>
    </source>
</evidence>
<dbReference type="InterPro" id="IPR010621">
    <property type="entry name" value="DUF1214"/>
</dbReference>